<dbReference type="SUPFAM" id="SSF49503">
    <property type="entry name" value="Cupredoxins"/>
    <property type="match status" value="1"/>
</dbReference>
<dbReference type="InterPro" id="IPR045187">
    <property type="entry name" value="CcO_II"/>
</dbReference>
<comment type="catalytic activity">
    <reaction evidence="4">
        <text>4 Fe(II)-[cytochrome c] + O2 + 8 H(+)(in) = 4 Fe(III)-[cytochrome c] + 2 H2O + 4 H(+)(out)</text>
        <dbReference type="Rhea" id="RHEA:11436"/>
        <dbReference type="Rhea" id="RHEA-COMP:10350"/>
        <dbReference type="Rhea" id="RHEA-COMP:14399"/>
        <dbReference type="ChEBI" id="CHEBI:15377"/>
        <dbReference type="ChEBI" id="CHEBI:15378"/>
        <dbReference type="ChEBI" id="CHEBI:15379"/>
        <dbReference type="ChEBI" id="CHEBI:29033"/>
        <dbReference type="ChEBI" id="CHEBI:29034"/>
        <dbReference type="EC" id="7.1.1.9"/>
    </reaction>
</comment>
<name>A4WYS2_CERS5</name>
<protein>
    <submittedName>
        <fullName evidence="8">Cytochrome-c oxidase</fullName>
        <ecNumber evidence="8">1.9.3.1</ecNumber>
    </submittedName>
</protein>
<dbReference type="Pfam" id="PF00116">
    <property type="entry name" value="COX2"/>
    <property type="match status" value="1"/>
</dbReference>
<feature type="compositionally biased region" description="Basic and acidic residues" evidence="5">
    <location>
        <begin position="66"/>
        <end position="115"/>
    </location>
</feature>
<dbReference type="KEGG" id="rsq:Rsph17025_3668"/>
<dbReference type="AlphaFoldDB" id="A4WYS2"/>
<organism evidence="8">
    <name type="scientific">Cereibacter sphaeroides (strain ATCC 17025 / ATH 2.4.3)</name>
    <name type="common">Rhodobacter sphaeroides</name>
    <dbReference type="NCBI Taxonomy" id="349102"/>
    <lineage>
        <taxon>Bacteria</taxon>
        <taxon>Pseudomonadati</taxon>
        <taxon>Pseudomonadota</taxon>
        <taxon>Alphaproteobacteria</taxon>
        <taxon>Rhodobacterales</taxon>
        <taxon>Paracoccaceae</taxon>
        <taxon>Cereibacter</taxon>
    </lineage>
</organism>
<evidence type="ECO:0000256" key="3">
    <source>
        <dbReference type="ARBA" id="ARBA00023136"/>
    </source>
</evidence>
<dbReference type="InterPro" id="IPR008972">
    <property type="entry name" value="Cupredoxin"/>
</dbReference>
<evidence type="ECO:0000256" key="1">
    <source>
        <dbReference type="ARBA" id="ARBA00004370"/>
    </source>
</evidence>
<comment type="similarity">
    <text evidence="2">Belongs to the cytochrome c oxidase subunit 2 family.</text>
</comment>
<dbReference type="PANTHER" id="PTHR22888">
    <property type="entry name" value="CYTOCHROME C OXIDASE, SUBUNIT II"/>
    <property type="match status" value="1"/>
</dbReference>
<gene>
    <name evidence="8" type="ordered locus">Rsph17025_3668</name>
</gene>
<dbReference type="Gene3D" id="2.60.40.420">
    <property type="entry name" value="Cupredoxins - blue copper proteins"/>
    <property type="match status" value="1"/>
</dbReference>
<evidence type="ECO:0000313" key="8">
    <source>
        <dbReference type="EMBL" id="ABP72536.1"/>
    </source>
</evidence>
<dbReference type="PROSITE" id="PS50857">
    <property type="entry name" value="COX2_CUA"/>
    <property type="match status" value="1"/>
</dbReference>
<dbReference type="GO" id="GO:0042773">
    <property type="term" value="P:ATP synthesis coupled electron transport"/>
    <property type="evidence" value="ECO:0007669"/>
    <property type="project" value="TreeGrafter"/>
</dbReference>
<dbReference type="EC" id="1.9.3.1" evidence="8"/>
<keyword evidence="3 6" id="KW-0472">Membrane</keyword>
<dbReference type="GO" id="GO:0016020">
    <property type="term" value="C:membrane"/>
    <property type="evidence" value="ECO:0007669"/>
    <property type="project" value="UniProtKB-SubCell"/>
</dbReference>
<feature type="transmembrane region" description="Helical" evidence="6">
    <location>
        <begin position="157"/>
        <end position="175"/>
    </location>
</feature>
<dbReference type="PANTHER" id="PTHR22888:SF9">
    <property type="entry name" value="CYTOCHROME C OXIDASE SUBUNIT 2"/>
    <property type="match status" value="1"/>
</dbReference>
<dbReference type="InterPro" id="IPR002429">
    <property type="entry name" value="CcO_II-like_C"/>
</dbReference>
<comment type="subcellular location">
    <subcellularLocation>
        <location evidence="1">Membrane</location>
    </subcellularLocation>
</comment>
<dbReference type="EMBL" id="CP000662">
    <property type="protein sequence ID" value="ABP72536.1"/>
    <property type="molecule type" value="Genomic_DNA"/>
</dbReference>
<evidence type="ECO:0000259" key="7">
    <source>
        <dbReference type="PROSITE" id="PS50857"/>
    </source>
</evidence>
<evidence type="ECO:0000256" key="2">
    <source>
        <dbReference type="ARBA" id="ARBA00007866"/>
    </source>
</evidence>
<feature type="transmembrane region" description="Helical" evidence="6">
    <location>
        <begin position="195"/>
        <end position="216"/>
    </location>
</feature>
<dbReference type="GO" id="GO:0005507">
    <property type="term" value="F:copper ion binding"/>
    <property type="evidence" value="ECO:0007669"/>
    <property type="project" value="InterPro"/>
</dbReference>
<evidence type="ECO:0000256" key="4">
    <source>
        <dbReference type="ARBA" id="ARBA00047816"/>
    </source>
</evidence>
<dbReference type="HOGENOM" id="CLU_699894_0_0_5"/>
<evidence type="ECO:0000256" key="6">
    <source>
        <dbReference type="SAM" id="Phobius"/>
    </source>
</evidence>
<keyword evidence="6" id="KW-1133">Transmembrane helix</keyword>
<feature type="domain" description="Cytochrome oxidase subunit II copper A binding" evidence="7">
    <location>
        <begin position="262"/>
        <end position="375"/>
    </location>
</feature>
<geneLocation type="plasmid" evidence="8">
    <name>pRSPA01</name>
</geneLocation>
<feature type="region of interest" description="Disordered" evidence="5">
    <location>
        <begin position="1"/>
        <end position="127"/>
    </location>
</feature>
<accession>A4WYS2</accession>
<evidence type="ECO:0000256" key="5">
    <source>
        <dbReference type="SAM" id="MobiDB-lite"/>
    </source>
</evidence>
<reference evidence="8" key="1">
    <citation type="submission" date="2007-04" db="EMBL/GenBank/DDBJ databases">
        <title>Complete sequence of plasmid pRSPA01 of Rhodobacter sphaeroides ATCC 17025.</title>
        <authorList>
            <consortium name="US DOE Joint Genome Institute"/>
            <person name="Copeland A."/>
            <person name="Lucas S."/>
            <person name="Lapidus A."/>
            <person name="Barry K."/>
            <person name="Detter J.C."/>
            <person name="Glavina del Rio T."/>
            <person name="Hammon N."/>
            <person name="Israni S."/>
            <person name="Dalin E."/>
            <person name="Tice H."/>
            <person name="Pitluck S."/>
            <person name="Chertkov O."/>
            <person name="Brettin T."/>
            <person name="Bruce D."/>
            <person name="Han C."/>
            <person name="Schmutz J."/>
            <person name="Larimer F."/>
            <person name="Land M."/>
            <person name="Hauser L."/>
            <person name="Kyrpides N."/>
            <person name="Kim E."/>
            <person name="Richardson P."/>
            <person name="Mackenzie C."/>
            <person name="Choudhary M."/>
            <person name="Donohue T.J."/>
            <person name="Kaplan S."/>
        </authorList>
    </citation>
    <scope>NUCLEOTIDE SEQUENCE [LARGE SCALE GENOMIC DNA]</scope>
    <source>
        <strain evidence="8">ATCC 17025</strain>
        <plasmid evidence="8">pRSPA01</plasmid>
    </source>
</reference>
<dbReference type="GO" id="GO:0004129">
    <property type="term" value="F:cytochrome-c oxidase activity"/>
    <property type="evidence" value="ECO:0007669"/>
    <property type="project" value="UniProtKB-EC"/>
</dbReference>
<dbReference type="GO" id="GO:0016491">
    <property type="term" value="F:oxidoreductase activity"/>
    <property type="evidence" value="ECO:0007669"/>
    <property type="project" value="UniProtKB-KW"/>
</dbReference>
<proteinExistence type="inferred from homology"/>
<keyword evidence="8" id="KW-0614">Plasmid</keyword>
<keyword evidence="8" id="KW-0560">Oxidoreductase</keyword>
<sequence length="378" mass="42364">MPARCRHHDHAEAREQDAVGQNRLLEPEEPVAPVRPQHRQKRHGDHEMRPGGRAGADARHHQKLGRARDTGREAEEEGGSRSPERRARPEDVGREPVEHVRPEGAEGERNRERNGHRMGRMTPDGNPAFGLLEGGRRTDRVDQRLVLRLHLLFRHRLLLRWLLPTLTPFLLSGCAEDLSAVHPAGPAAEAIATLWWVMLAGATAIFLLVVVLLTLAMRPRPGGGSERVWLQGMGLAFPLTVLAALLAYGLVIGERLLPRDHPDRVTVRAEARQWEWRFGYEDRPDLETRDILHIPAGRPIDVEITSLDVIHGFWVPRLAGKMDAIPGHVNILRIEARRPGDYAGVSAEFSGPGYRTHHFTVRALDAADWDTFLEEGAP</sequence>
<feature type="transmembrane region" description="Helical" evidence="6">
    <location>
        <begin position="228"/>
        <end position="251"/>
    </location>
</feature>
<keyword evidence="6" id="KW-0812">Transmembrane</keyword>